<dbReference type="AlphaFoldDB" id="A0A8X7VVX3"/>
<name>A0A8X7VVX3_BRACI</name>
<accession>A0A8X7VVX3</accession>
<reference evidence="1 2" key="1">
    <citation type="submission" date="2020-02" db="EMBL/GenBank/DDBJ databases">
        <authorList>
            <person name="Ma Q."/>
            <person name="Huang Y."/>
            <person name="Song X."/>
            <person name="Pei D."/>
        </authorList>
    </citation>
    <scope>NUCLEOTIDE SEQUENCE [LARGE SCALE GENOMIC DNA]</scope>
    <source>
        <strain evidence="1">Sxm20200214</strain>
        <tissue evidence="1">Leaf</tissue>
    </source>
</reference>
<dbReference type="Proteomes" id="UP000886595">
    <property type="component" value="Unassembled WGS sequence"/>
</dbReference>
<evidence type="ECO:0000313" key="2">
    <source>
        <dbReference type="Proteomes" id="UP000886595"/>
    </source>
</evidence>
<evidence type="ECO:0000313" key="1">
    <source>
        <dbReference type="EMBL" id="KAG2318559.1"/>
    </source>
</evidence>
<keyword evidence="2" id="KW-1185">Reference proteome</keyword>
<protein>
    <submittedName>
        <fullName evidence="1">Uncharacterized protein</fullName>
    </submittedName>
</protein>
<sequence>MECPTKEFYRPFCMMDRLMFEGQKIVMVQVTDNSDTWLKHTQCLTPEISNSCLPIYRSSGLTNGPLMKSQICFPALHVECLCKMSGKVCNMFSYIEELYNGRWLCCKLLCKTGLLIGWTGLLLGCK</sequence>
<dbReference type="EMBL" id="JAAMPC010000003">
    <property type="protein sequence ID" value="KAG2318559.1"/>
    <property type="molecule type" value="Genomic_DNA"/>
</dbReference>
<comment type="caution">
    <text evidence="1">The sequence shown here is derived from an EMBL/GenBank/DDBJ whole genome shotgun (WGS) entry which is preliminary data.</text>
</comment>
<proteinExistence type="predicted"/>
<gene>
    <name evidence="1" type="ORF">Bca52824_011772</name>
</gene>
<organism evidence="1 2">
    <name type="scientific">Brassica carinata</name>
    <name type="common">Ethiopian mustard</name>
    <name type="synonym">Abyssinian cabbage</name>
    <dbReference type="NCBI Taxonomy" id="52824"/>
    <lineage>
        <taxon>Eukaryota</taxon>
        <taxon>Viridiplantae</taxon>
        <taxon>Streptophyta</taxon>
        <taxon>Embryophyta</taxon>
        <taxon>Tracheophyta</taxon>
        <taxon>Spermatophyta</taxon>
        <taxon>Magnoliopsida</taxon>
        <taxon>eudicotyledons</taxon>
        <taxon>Gunneridae</taxon>
        <taxon>Pentapetalae</taxon>
        <taxon>rosids</taxon>
        <taxon>malvids</taxon>
        <taxon>Brassicales</taxon>
        <taxon>Brassicaceae</taxon>
        <taxon>Brassiceae</taxon>
        <taxon>Brassica</taxon>
    </lineage>
</organism>